<dbReference type="AlphaFoldDB" id="A0A921TBV4"/>
<keyword evidence="3" id="KW-1133">Transmembrane helix</keyword>
<organism evidence="4 5">
    <name type="scientific">Profundibacterium mesophilum KAUST100406-0324</name>
    <dbReference type="NCBI Taxonomy" id="1037889"/>
    <lineage>
        <taxon>Bacteria</taxon>
        <taxon>Pseudomonadati</taxon>
        <taxon>Pseudomonadota</taxon>
        <taxon>Alphaproteobacteria</taxon>
        <taxon>Rhodobacterales</taxon>
        <taxon>Roseobacteraceae</taxon>
        <taxon>Profundibacterium</taxon>
    </lineage>
</organism>
<feature type="compositionally biased region" description="Low complexity" evidence="2">
    <location>
        <begin position="237"/>
        <end position="248"/>
    </location>
</feature>
<feature type="compositionally biased region" description="Low complexity" evidence="2">
    <location>
        <begin position="180"/>
        <end position="198"/>
    </location>
</feature>
<keyword evidence="1" id="KW-0175">Coiled coil</keyword>
<dbReference type="OrthoDB" id="7659420at2"/>
<feature type="compositionally biased region" description="Low complexity" evidence="2">
    <location>
        <begin position="101"/>
        <end position="117"/>
    </location>
</feature>
<gene>
    <name evidence="4" type="ORF">PMES_01021</name>
</gene>
<feature type="compositionally biased region" description="Polar residues" evidence="2">
    <location>
        <begin position="18"/>
        <end position="29"/>
    </location>
</feature>
<evidence type="ECO:0000313" key="4">
    <source>
        <dbReference type="EMBL" id="KAF0676290.1"/>
    </source>
</evidence>
<evidence type="ECO:0000256" key="1">
    <source>
        <dbReference type="SAM" id="Coils"/>
    </source>
</evidence>
<evidence type="ECO:0000256" key="2">
    <source>
        <dbReference type="SAM" id="MobiDB-lite"/>
    </source>
</evidence>
<protein>
    <submittedName>
        <fullName evidence="4">NADH dehydrogenase subunit E</fullName>
    </submittedName>
</protein>
<keyword evidence="5" id="KW-1185">Reference proteome</keyword>
<comment type="caution">
    <text evidence="4">The sequence shown here is derived from an EMBL/GenBank/DDBJ whole genome shotgun (WGS) entry which is preliminary data.</text>
</comment>
<reference evidence="4" key="1">
    <citation type="submission" date="2013-03" db="EMBL/GenBank/DDBJ databases">
        <title>Genome Sequence of the Profundibacterium mesophilum strain KAUST100406-0324T from Red Sea, a novel genus in the family Rhodobacteraceae.</title>
        <authorList>
            <person name="Essack M."/>
            <person name="Alam I."/>
            <person name="Lafi F."/>
            <person name="Alawi W."/>
            <person name="Kamanu F."/>
            <person name="Al-Suwailem A."/>
            <person name="Lee O.O."/>
            <person name="Xu Y."/>
            <person name="Bajic V."/>
            <person name="Qian P.-Y."/>
            <person name="Archer J."/>
        </authorList>
    </citation>
    <scope>NUCLEOTIDE SEQUENCE</scope>
    <source>
        <strain evidence="4">KAUST100406-0324</strain>
    </source>
</reference>
<feature type="compositionally biased region" description="Basic and acidic residues" evidence="2">
    <location>
        <begin position="139"/>
        <end position="150"/>
    </location>
</feature>
<keyword evidence="3" id="KW-0472">Membrane</keyword>
<evidence type="ECO:0000313" key="5">
    <source>
        <dbReference type="Proteomes" id="UP000698242"/>
    </source>
</evidence>
<name>A0A921TBV4_9RHOB</name>
<dbReference type="Gene3D" id="1.20.5.340">
    <property type="match status" value="1"/>
</dbReference>
<sequence length="668" mass="67265">MAKSRKPASSSAKRARQDGTSTANATGQDTEIDRLDAASARLSGAPDRGDTAAGSEGVEGKAAGDASSAGTTGPGSTSDAASGTAPGHGDAPTGRDAEKTAPMADGPGAGASPSEPGLNEPVGVSAAPAPLSKAAGTDAESKASDKDAAAPRDAGSAGKTDMTKTNTPETDMTKNDRANAGVTGTPSSGSATAAGAKSETSKSEAGKPEAGKSETGMATSSSVPRSGRGPGARDADAATTQGGAAARSGDGGADATGHGGGSSTPPRTPRMKSGPGFMTMLLGGIAAGAIGYLAAYYTEFRPFTTEQTTDEAQSDPLTVRLDEQAARIAALQDELAQMSQAPQDDRLAGVNETVGGLQTELNDLREAVAGLSGNETPAATQEALEEIRRSAAEGSAALSARLEEIAGQGGTQDAQGLAEFDSRLSTVTEQLGALAAQIEAQEFPSTEDLAALESRVSQINGQIDERIAQLDQEIESRIAELNGTIEAQAAQIAEAEAAAEEETRRVSSRAALSQIEAALENGTAYQDALGAFEASSDAQVPQALADPAPEGVATLAQLQAEYPDLARAGLDASLSQTAGDGALNRIGAFLKSQTGARSLSEKEGADADAILSRAEARLREGDLAAAVEELQALPQSGREAMDTWLSRATRRLEARAALSDLTAQLSSN</sequence>
<dbReference type="RefSeq" id="WP_159964438.1">
    <property type="nucleotide sequence ID" value="NZ_APKE01000014.1"/>
</dbReference>
<keyword evidence="3" id="KW-0812">Transmembrane</keyword>
<feature type="compositionally biased region" description="Basic and acidic residues" evidence="2">
    <location>
        <begin position="199"/>
        <end position="212"/>
    </location>
</feature>
<accession>A0A921TBV4</accession>
<dbReference type="Proteomes" id="UP000698242">
    <property type="component" value="Unassembled WGS sequence"/>
</dbReference>
<evidence type="ECO:0000256" key="3">
    <source>
        <dbReference type="SAM" id="Phobius"/>
    </source>
</evidence>
<feature type="compositionally biased region" description="Gly residues" evidence="2">
    <location>
        <begin position="249"/>
        <end position="262"/>
    </location>
</feature>
<feature type="coiled-coil region" evidence="1">
    <location>
        <begin position="478"/>
        <end position="505"/>
    </location>
</feature>
<proteinExistence type="predicted"/>
<feature type="region of interest" description="Disordered" evidence="2">
    <location>
        <begin position="1"/>
        <end position="275"/>
    </location>
</feature>
<feature type="compositionally biased region" description="Low complexity" evidence="2">
    <location>
        <begin position="63"/>
        <end position="87"/>
    </location>
</feature>
<feature type="transmembrane region" description="Helical" evidence="3">
    <location>
        <begin position="277"/>
        <end position="297"/>
    </location>
</feature>
<dbReference type="EMBL" id="APKE01000014">
    <property type="protein sequence ID" value="KAF0676290.1"/>
    <property type="molecule type" value="Genomic_DNA"/>
</dbReference>